<dbReference type="EMBL" id="KN834852">
    <property type="protein sequence ID" value="KIK51916.1"/>
    <property type="molecule type" value="Genomic_DNA"/>
</dbReference>
<accession>A0A0D0BC03</accession>
<protein>
    <submittedName>
        <fullName evidence="2">Uncharacterized protein</fullName>
    </submittedName>
</protein>
<evidence type="ECO:0000313" key="2">
    <source>
        <dbReference type="EMBL" id="KIK51916.1"/>
    </source>
</evidence>
<reference evidence="2 3" key="1">
    <citation type="submission" date="2014-04" db="EMBL/GenBank/DDBJ databases">
        <title>Evolutionary Origins and Diversification of the Mycorrhizal Mutualists.</title>
        <authorList>
            <consortium name="DOE Joint Genome Institute"/>
            <consortium name="Mycorrhizal Genomics Consortium"/>
            <person name="Kohler A."/>
            <person name="Kuo A."/>
            <person name="Nagy L.G."/>
            <person name="Floudas D."/>
            <person name="Copeland A."/>
            <person name="Barry K.W."/>
            <person name="Cichocki N."/>
            <person name="Veneault-Fourrey C."/>
            <person name="LaButti K."/>
            <person name="Lindquist E.A."/>
            <person name="Lipzen A."/>
            <person name="Lundell T."/>
            <person name="Morin E."/>
            <person name="Murat C."/>
            <person name="Riley R."/>
            <person name="Ohm R."/>
            <person name="Sun H."/>
            <person name="Tunlid A."/>
            <person name="Henrissat B."/>
            <person name="Grigoriev I.V."/>
            <person name="Hibbett D.S."/>
            <person name="Martin F."/>
        </authorList>
    </citation>
    <scope>NUCLEOTIDE SEQUENCE [LARGE SCALE GENOMIC DNA]</scope>
    <source>
        <strain evidence="2 3">FD-317 M1</strain>
    </source>
</reference>
<dbReference type="Proteomes" id="UP000053593">
    <property type="component" value="Unassembled WGS sequence"/>
</dbReference>
<evidence type="ECO:0000256" key="1">
    <source>
        <dbReference type="SAM" id="MobiDB-lite"/>
    </source>
</evidence>
<keyword evidence="3" id="KW-1185">Reference proteome</keyword>
<gene>
    <name evidence="2" type="ORF">GYMLUDRAFT_50280</name>
</gene>
<name>A0A0D0BC03_9AGAR</name>
<evidence type="ECO:0000313" key="3">
    <source>
        <dbReference type="Proteomes" id="UP000053593"/>
    </source>
</evidence>
<dbReference type="AlphaFoldDB" id="A0A0D0BC03"/>
<proteinExistence type="predicted"/>
<dbReference type="HOGENOM" id="CLU_3050509_0_0_1"/>
<feature type="region of interest" description="Disordered" evidence="1">
    <location>
        <begin position="1"/>
        <end position="30"/>
    </location>
</feature>
<sequence length="54" mass="5635">MLAGFTVPSPTSYLTLHDPSSLSSSTSGDNGYSPNNCAAMASFKTVSFNVSSHY</sequence>
<organism evidence="2 3">
    <name type="scientific">Collybiopsis luxurians FD-317 M1</name>
    <dbReference type="NCBI Taxonomy" id="944289"/>
    <lineage>
        <taxon>Eukaryota</taxon>
        <taxon>Fungi</taxon>
        <taxon>Dikarya</taxon>
        <taxon>Basidiomycota</taxon>
        <taxon>Agaricomycotina</taxon>
        <taxon>Agaricomycetes</taxon>
        <taxon>Agaricomycetidae</taxon>
        <taxon>Agaricales</taxon>
        <taxon>Marasmiineae</taxon>
        <taxon>Omphalotaceae</taxon>
        <taxon>Collybiopsis</taxon>
        <taxon>Collybiopsis luxurians</taxon>
    </lineage>
</organism>